<keyword evidence="6" id="KW-1185">Reference proteome</keyword>
<name>A0A1M6C9S6_9FLAO</name>
<accession>A0A1M6C9S6</accession>
<dbReference type="GO" id="GO:0031388">
    <property type="term" value="P:organic acid phosphorylation"/>
    <property type="evidence" value="ECO:0007669"/>
    <property type="project" value="UniProtKB-UniRule"/>
</dbReference>
<dbReference type="PANTHER" id="PTHR21599">
    <property type="entry name" value="GLYCERATE KINASE"/>
    <property type="match status" value="1"/>
</dbReference>
<evidence type="ECO:0000256" key="2">
    <source>
        <dbReference type="ARBA" id="ARBA00022679"/>
    </source>
</evidence>
<dbReference type="OrthoDB" id="9774290at2"/>
<dbReference type="Proteomes" id="UP000184543">
    <property type="component" value="Unassembled WGS sequence"/>
</dbReference>
<proteinExistence type="inferred from homology"/>
<evidence type="ECO:0000313" key="6">
    <source>
        <dbReference type="Proteomes" id="UP000184543"/>
    </source>
</evidence>
<comment type="similarity">
    <text evidence="1 4">Belongs to the glycerate kinase type-1 family.</text>
</comment>
<reference evidence="6" key="1">
    <citation type="submission" date="2016-11" db="EMBL/GenBank/DDBJ databases">
        <authorList>
            <person name="Varghese N."/>
            <person name="Submissions S."/>
        </authorList>
    </citation>
    <scope>NUCLEOTIDE SEQUENCE [LARGE SCALE GENOMIC DNA]</scope>
    <source>
        <strain evidence="6">DSM 19858</strain>
    </source>
</reference>
<dbReference type="AlphaFoldDB" id="A0A1M6C9S6"/>
<dbReference type="EMBL" id="FQYU01000001">
    <property type="protein sequence ID" value="SHI57787.1"/>
    <property type="molecule type" value="Genomic_DNA"/>
</dbReference>
<sequence length="376" mass="39677">MKFVIAPDKFKGSLTGFEFCNAVEEGLRMVFPDAEIVKMPLADGGDGTMEVIKHYLKGETVAVNVHDPLFRTIEAPYLYAGENGVAYIEMAEASGLKLLKDDERNCMQSTSLGTGELMAHALDRGAKSIILGIGGSATNDGGMGVASALGYRFLDDKGAELKPIGRSLSAIKGIDASKVHSKLREVEVKVACDVNNPLYGKEGAAHVFAAQKGATDKEIEQLDAGLRNYAEVVLGQYGIDLQNIKGAGAAGGIGGGAMAFLNGQLTSGIELIKELAHFDRAIEGSDWVITGEGRLDAQTLTGKTIQGVVVSAQRKNIPVAALCGSLEITVEQQEALGLDYVTAIVQGITTLQEAMESSYSNLVKSTYNFAKVLGAP</sequence>
<dbReference type="InterPro" id="IPR004381">
    <property type="entry name" value="Glycerate_kinase"/>
</dbReference>
<dbReference type="PANTHER" id="PTHR21599:SF0">
    <property type="entry name" value="GLYCERATE KINASE"/>
    <property type="match status" value="1"/>
</dbReference>
<dbReference type="STRING" id="192903.SAMN04488513_101694"/>
<dbReference type="InterPro" id="IPR018193">
    <property type="entry name" value="Glyc_kinase_flavodox-like_fold"/>
</dbReference>
<evidence type="ECO:0000256" key="3">
    <source>
        <dbReference type="ARBA" id="ARBA00022777"/>
    </source>
</evidence>
<keyword evidence="3 4" id="KW-0418">Kinase</keyword>
<organism evidence="5 6">
    <name type="scientific">Pseudozobellia thermophila</name>
    <dbReference type="NCBI Taxonomy" id="192903"/>
    <lineage>
        <taxon>Bacteria</taxon>
        <taxon>Pseudomonadati</taxon>
        <taxon>Bacteroidota</taxon>
        <taxon>Flavobacteriia</taxon>
        <taxon>Flavobacteriales</taxon>
        <taxon>Flavobacteriaceae</taxon>
        <taxon>Pseudozobellia</taxon>
    </lineage>
</organism>
<evidence type="ECO:0000256" key="1">
    <source>
        <dbReference type="ARBA" id="ARBA00006284"/>
    </source>
</evidence>
<dbReference type="Pfam" id="PF02595">
    <property type="entry name" value="Gly_kinase"/>
    <property type="match status" value="1"/>
</dbReference>
<evidence type="ECO:0000313" key="5">
    <source>
        <dbReference type="EMBL" id="SHI57787.1"/>
    </source>
</evidence>
<dbReference type="SUPFAM" id="SSF110738">
    <property type="entry name" value="Glycerate kinase I"/>
    <property type="match status" value="1"/>
</dbReference>
<dbReference type="NCBIfam" id="TIGR00045">
    <property type="entry name" value="glycerate kinase"/>
    <property type="match status" value="1"/>
</dbReference>
<dbReference type="InterPro" id="IPR018197">
    <property type="entry name" value="Glycerate_kinase_RE-like"/>
</dbReference>
<dbReference type="PIRSF" id="PIRSF006078">
    <property type="entry name" value="GlxK"/>
    <property type="match status" value="1"/>
</dbReference>
<dbReference type="Gene3D" id="3.40.50.10350">
    <property type="entry name" value="Glycerate kinase, domain 1"/>
    <property type="match status" value="1"/>
</dbReference>
<protein>
    <submittedName>
        <fullName evidence="5">Glycerate kinase</fullName>
    </submittedName>
</protein>
<gene>
    <name evidence="5" type="ORF">SAMN04488513_101694</name>
</gene>
<keyword evidence="2 4" id="KW-0808">Transferase</keyword>
<dbReference type="GO" id="GO:0008887">
    <property type="term" value="F:glycerate kinase activity"/>
    <property type="evidence" value="ECO:0007669"/>
    <property type="project" value="UniProtKB-UniRule"/>
</dbReference>
<dbReference type="RefSeq" id="WP_072988538.1">
    <property type="nucleotide sequence ID" value="NZ_FQYU01000001.1"/>
</dbReference>
<evidence type="ECO:0000256" key="4">
    <source>
        <dbReference type="PIRNR" id="PIRNR006078"/>
    </source>
</evidence>
<dbReference type="Gene3D" id="3.90.1510.10">
    <property type="entry name" value="Glycerate kinase, domain 2"/>
    <property type="match status" value="1"/>
</dbReference>
<dbReference type="InterPro" id="IPR036129">
    <property type="entry name" value="Glycerate_kinase_sf"/>
</dbReference>